<sequence>MTAMCSSLQTVAGKDTIDTTKKVLRRNNKNCFADYKNILKLIMVAVRKNSFSRSATQQEIASAIIKYGIAMPMTEMGLEKQEVKTAISNYTALFYLL</sequence>
<evidence type="ECO:0000313" key="2">
    <source>
        <dbReference type="Proteomes" id="UP001353858"/>
    </source>
</evidence>
<protein>
    <submittedName>
        <fullName evidence="1">Uncharacterized protein</fullName>
    </submittedName>
</protein>
<accession>A0AAN7QNP4</accession>
<proteinExistence type="predicted"/>
<reference evidence="2" key="1">
    <citation type="submission" date="2023-01" db="EMBL/GenBank/DDBJ databases">
        <title>Key to firefly adult light organ development and bioluminescence: homeobox transcription factors regulate luciferase expression and transportation to peroxisome.</title>
        <authorList>
            <person name="Fu X."/>
        </authorList>
    </citation>
    <scope>NUCLEOTIDE SEQUENCE [LARGE SCALE GENOMIC DNA]</scope>
</reference>
<evidence type="ECO:0000313" key="1">
    <source>
        <dbReference type="EMBL" id="KAK4886473.1"/>
    </source>
</evidence>
<keyword evidence="2" id="KW-1185">Reference proteome</keyword>
<organism evidence="1 2">
    <name type="scientific">Aquatica leii</name>
    <dbReference type="NCBI Taxonomy" id="1421715"/>
    <lineage>
        <taxon>Eukaryota</taxon>
        <taxon>Metazoa</taxon>
        <taxon>Ecdysozoa</taxon>
        <taxon>Arthropoda</taxon>
        <taxon>Hexapoda</taxon>
        <taxon>Insecta</taxon>
        <taxon>Pterygota</taxon>
        <taxon>Neoptera</taxon>
        <taxon>Endopterygota</taxon>
        <taxon>Coleoptera</taxon>
        <taxon>Polyphaga</taxon>
        <taxon>Elateriformia</taxon>
        <taxon>Elateroidea</taxon>
        <taxon>Lampyridae</taxon>
        <taxon>Luciolinae</taxon>
        <taxon>Aquatica</taxon>
    </lineage>
</organism>
<comment type="caution">
    <text evidence="1">The sequence shown here is derived from an EMBL/GenBank/DDBJ whole genome shotgun (WGS) entry which is preliminary data.</text>
</comment>
<dbReference type="AlphaFoldDB" id="A0AAN7QNP4"/>
<name>A0AAN7QNP4_9COLE</name>
<dbReference type="Proteomes" id="UP001353858">
    <property type="component" value="Unassembled WGS sequence"/>
</dbReference>
<gene>
    <name evidence="1" type="ORF">RN001_002744</name>
</gene>
<dbReference type="EMBL" id="JARPUR010000001">
    <property type="protein sequence ID" value="KAK4886473.1"/>
    <property type="molecule type" value="Genomic_DNA"/>
</dbReference>